<keyword evidence="6" id="KW-1185">Reference proteome</keyword>
<accession>A0A0N4U4L0</accession>
<keyword evidence="1" id="KW-0175">Coiled coil</keyword>
<keyword evidence="3" id="KW-0812">Transmembrane</keyword>
<dbReference type="AlphaFoldDB" id="A0A0N4U4L0"/>
<evidence type="ECO:0000313" key="4">
    <source>
        <dbReference type="EMBL" id="VDN56114.1"/>
    </source>
</evidence>
<feature type="compositionally biased region" description="Basic and acidic residues" evidence="2">
    <location>
        <begin position="205"/>
        <end position="219"/>
    </location>
</feature>
<feature type="compositionally biased region" description="Basic and acidic residues" evidence="2">
    <location>
        <begin position="115"/>
        <end position="124"/>
    </location>
</feature>
<sequence length="895" mass="104332">MRDTVEHFWLLWLSRGKSCGIVVNFYFGVGEVLIVFTVVASITILLFLIFKGFFKETDFEKLFIQAYGKKALLLLSDEKVNKTKGMKTSKAKSKKKKESEKDRQQEVVINEDITDEKSSERDSTQSDQEPVEDLKSKKKKKKGGKYKNSSDYAEEEQVSVNKVMSQSLPANDQSAVAKIVSSDVNQENIVEDNKVKKRKKKKKKELAEEQHVENEHFHREEAFMVTSSLPEEYKERKKVEITNEILLERLDGVDDLEPEYKNYLNKYFKETNADIITGLFQINKLQKEKSKIEEQMAEVTRQMRSLSQQAAAANEYKVAVANINHKLVEEKKKHAMFEQSITARMKQTIQEMEVIQRMRDKFKDEADVLKDQLKKVKMAQSSIDVNMYQKKIEMLANELNASKDQISRVEVENNQLKQTLQKLTVNAKERECELERLIHEKALNKKREHELAEKHSSDLTLMDVKMTELVKKADDLEEEVVSWKNKLEERSVLAESVEADCKQLREQLHSLRNRMNGVEKERDAIRDENSNYQKALSEINAVNETLNEQLKIQIAELDIIKTSKEHLERENEKCRLRLKEVENAFNENSAILKQEIENLRMAVKEKELSQADENQSKDVVHSVKEISRSYNNNQESSNQEIVIFKNRIAKLEQELEEKIKRNMDLRTANYQLVEINQEQERVFLKQYEKTERESELVFRDFCEKLMEDLKSVTQFTVIYPPIPKHCDAKKCRIWLKEVAMMLIERHISNKDGELQITSNEALINANEENRKLKRYLANTAVLLDVIEKEAVEKEKRYGNEIASLKKELKQQGQLKKKADDKCIFRKEISEHGTGLSIMHNKNGYETGLILDKFDVRSGNLDEQREMIYEHDISVLNSFSSSTDHNSSDDGWEVVS</sequence>
<evidence type="ECO:0000256" key="1">
    <source>
        <dbReference type="SAM" id="Coils"/>
    </source>
</evidence>
<dbReference type="STRING" id="318479.A0A0N4U4L0"/>
<dbReference type="Proteomes" id="UP000274756">
    <property type="component" value="Unassembled WGS sequence"/>
</dbReference>
<reference evidence="4 6" key="2">
    <citation type="submission" date="2018-11" db="EMBL/GenBank/DDBJ databases">
        <authorList>
            <consortium name="Pathogen Informatics"/>
        </authorList>
    </citation>
    <scope>NUCLEOTIDE SEQUENCE [LARGE SCALE GENOMIC DNA]</scope>
</reference>
<dbReference type="WBParaSite" id="DME_0000172701-mRNA-1">
    <property type="protein sequence ID" value="DME_0000172701-mRNA-1"/>
    <property type="gene ID" value="DME_0000172701"/>
</dbReference>
<evidence type="ECO:0000313" key="6">
    <source>
        <dbReference type="Proteomes" id="UP000274756"/>
    </source>
</evidence>
<gene>
    <name evidence="4" type="ORF">DME_LOCUS6087</name>
</gene>
<feature type="compositionally biased region" description="Basic residues" evidence="2">
    <location>
        <begin position="136"/>
        <end position="145"/>
    </location>
</feature>
<dbReference type="EMBL" id="UYYG01001154">
    <property type="protein sequence ID" value="VDN56114.1"/>
    <property type="molecule type" value="Genomic_DNA"/>
</dbReference>
<evidence type="ECO:0000256" key="3">
    <source>
        <dbReference type="SAM" id="Phobius"/>
    </source>
</evidence>
<evidence type="ECO:0000313" key="7">
    <source>
        <dbReference type="WBParaSite" id="DME_0000172701-mRNA-1"/>
    </source>
</evidence>
<feature type="compositionally biased region" description="Basic residues" evidence="2">
    <location>
        <begin position="85"/>
        <end position="96"/>
    </location>
</feature>
<protein>
    <submittedName>
        <fullName evidence="7">Kinectin</fullName>
    </submittedName>
</protein>
<keyword evidence="3" id="KW-1133">Transmembrane helix</keyword>
<feature type="coiled-coil region" evidence="1">
    <location>
        <begin position="634"/>
        <end position="668"/>
    </location>
</feature>
<feature type="region of interest" description="Disordered" evidence="2">
    <location>
        <begin position="195"/>
        <end position="219"/>
    </location>
</feature>
<feature type="coiled-coil region" evidence="1">
    <location>
        <begin position="345"/>
        <end position="609"/>
    </location>
</feature>
<dbReference type="Proteomes" id="UP000038040">
    <property type="component" value="Unplaced"/>
</dbReference>
<evidence type="ECO:0000256" key="2">
    <source>
        <dbReference type="SAM" id="MobiDB-lite"/>
    </source>
</evidence>
<name>A0A0N4U4L0_DRAME</name>
<feature type="coiled-coil region" evidence="1">
    <location>
        <begin position="282"/>
        <end position="316"/>
    </location>
</feature>
<feature type="compositionally biased region" description="Basic residues" evidence="2">
    <location>
        <begin position="195"/>
        <end position="204"/>
    </location>
</feature>
<keyword evidence="3" id="KW-0472">Membrane</keyword>
<evidence type="ECO:0000313" key="5">
    <source>
        <dbReference type="Proteomes" id="UP000038040"/>
    </source>
</evidence>
<feature type="transmembrane region" description="Helical" evidence="3">
    <location>
        <begin position="21"/>
        <end position="50"/>
    </location>
</feature>
<proteinExistence type="predicted"/>
<feature type="region of interest" description="Disordered" evidence="2">
    <location>
        <begin position="85"/>
        <end position="158"/>
    </location>
</feature>
<reference evidence="7" key="1">
    <citation type="submission" date="2017-02" db="UniProtKB">
        <authorList>
            <consortium name="WormBaseParasite"/>
        </authorList>
    </citation>
    <scope>IDENTIFICATION</scope>
</reference>
<organism evidence="5 7">
    <name type="scientific">Dracunculus medinensis</name>
    <name type="common">Guinea worm</name>
    <dbReference type="NCBI Taxonomy" id="318479"/>
    <lineage>
        <taxon>Eukaryota</taxon>
        <taxon>Metazoa</taxon>
        <taxon>Ecdysozoa</taxon>
        <taxon>Nematoda</taxon>
        <taxon>Chromadorea</taxon>
        <taxon>Rhabditida</taxon>
        <taxon>Spirurina</taxon>
        <taxon>Dracunculoidea</taxon>
        <taxon>Dracunculidae</taxon>
        <taxon>Dracunculus</taxon>
    </lineage>
</organism>